<dbReference type="Proteomes" id="UP001152759">
    <property type="component" value="Chromosome 6"/>
</dbReference>
<comment type="similarity">
    <text evidence="2 12">Belongs to the glycosyl hydrolase 47 family.</text>
</comment>
<keyword evidence="8" id="KW-0325">Glycoprotein</keyword>
<evidence type="ECO:0000256" key="6">
    <source>
        <dbReference type="ARBA" id="ARBA00022989"/>
    </source>
</evidence>
<dbReference type="InterPro" id="IPR001382">
    <property type="entry name" value="Glyco_hydro_47"/>
</dbReference>
<dbReference type="PANTHER" id="PTHR45679">
    <property type="entry name" value="ER DEGRADATION-ENHANCING ALPHA-MANNOSIDASE-LIKE PROTEIN 2"/>
    <property type="match status" value="1"/>
</dbReference>
<evidence type="ECO:0000256" key="7">
    <source>
        <dbReference type="ARBA" id="ARBA00023136"/>
    </source>
</evidence>
<evidence type="ECO:0000256" key="12">
    <source>
        <dbReference type="RuleBase" id="RU361193"/>
    </source>
</evidence>
<dbReference type="AlphaFoldDB" id="A0A9P0F6F8"/>
<feature type="active site" evidence="10">
    <location>
        <position position="293"/>
    </location>
</feature>
<evidence type="ECO:0000256" key="10">
    <source>
        <dbReference type="PIRSR" id="PIRSR601382-1"/>
    </source>
</evidence>
<dbReference type="Gene3D" id="1.50.10.10">
    <property type="match status" value="1"/>
</dbReference>
<dbReference type="InterPro" id="IPR044674">
    <property type="entry name" value="EDEM1/2/3"/>
</dbReference>
<feature type="signal peptide" evidence="13">
    <location>
        <begin position="1"/>
        <end position="20"/>
    </location>
</feature>
<comment type="subcellular location">
    <subcellularLocation>
        <location evidence="1">Endoplasmic reticulum membrane</location>
        <topology evidence="1">Single-pass type II membrane protein</topology>
    </subcellularLocation>
</comment>
<dbReference type="KEGG" id="btab:109041375"/>
<dbReference type="InterPro" id="IPR012341">
    <property type="entry name" value="6hp_glycosidase-like_sf"/>
</dbReference>
<keyword evidence="12" id="KW-0326">Glycosidase</keyword>
<dbReference type="GO" id="GO:1904380">
    <property type="term" value="P:endoplasmic reticulum mannose trimming"/>
    <property type="evidence" value="ECO:0007669"/>
    <property type="project" value="InterPro"/>
</dbReference>
<sequence length="569" mass="64705">MFYFWSISFSISILAQLSLALKTSFNIFRPNQPLDFLESKYGSFSEELRIKMLDQAREMFYFGYDNYMKHAFPKDELNPILCTGRGPDYENPSNININDILGDYCLTLVDTLDTLAIVGNATEFQRAVSLVVETVDFDKDNVVQVFEANIRIIGALLSAHLLIEDEEQPFGDVRPSWYEGQLLQLAHDLAVRLLPAFEDTPTGIPQPRVNLRHGIPKNISNTETCPAGAGSLLLEMGLLSRLLGDPVYEGYARTAIRALWKVRAKSTGLLGNVIDAMSGEWIGNLSGLGAGLDSFYEYLLKSYIMFGETEDYAMFHEAYQNIKQHLRRGRSQCNNGEGDHPLFVNVDMNTGAVLSTWIDSLQAAFAGIQVLDGDIEEAICSHALYYLIWKRHGVLPERWNWKSLAADVKFYPLRPELIESTYILYQATKSPFYLHVGRDILESLNHFTRTECGYATVHNVFDMSLEDRMESFFLSETAKYLYLLFDVDNHVNKNFDKFVFSTEGHIFPVNAAFRSKPWVKEPSPPLKPLSYYNISEPVCNSVDQEKKYFLPLKSKYLLQIGKILSIEGM</sequence>
<name>A0A9P0F6F8_BEMTA</name>
<keyword evidence="13" id="KW-0732">Signal</keyword>
<evidence type="ECO:0000256" key="2">
    <source>
        <dbReference type="ARBA" id="ARBA00007658"/>
    </source>
</evidence>
<keyword evidence="3" id="KW-0812">Transmembrane</keyword>
<keyword evidence="11" id="KW-0479">Metal-binding</keyword>
<dbReference type="EMBL" id="OU963867">
    <property type="protein sequence ID" value="CAH0391732.1"/>
    <property type="molecule type" value="Genomic_DNA"/>
</dbReference>
<dbReference type="GO" id="GO:0004571">
    <property type="term" value="F:mannosyl-oligosaccharide 1,2-alpha-mannosidase activity"/>
    <property type="evidence" value="ECO:0007669"/>
    <property type="project" value="InterPro"/>
</dbReference>
<dbReference type="GO" id="GO:0044322">
    <property type="term" value="C:endoplasmic reticulum quality control compartment"/>
    <property type="evidence" value="ECO:0007669"/>
    <property type="project" value="GOC"/>
</dbReference>
<evidence type="ECO:0000256" key="11">
    <source>
        <dbReference type="PIRSR" id="PIRSR601382-2"/>
    </source>
</evidence>
<protein>
    <recommendedName>
        <fullName evidence="12">alpha-1,2-Mannosidase</fullName>
        <ecNumber evidence="12">3.2.1.-</ecNumber>
    </recommendedName>
</protein>
<dbReference type="Pfam" id="PF01532">
    <property type="entry name" value="Glyco_hydro_47"/>
    <property type="match status" value="1"/>
</dbReference>
<evidence type="ECO:0000313" key="15">
    <source>
        <dbReference type="Proteomes" id="UP001152759"/>
    </source>
</evidence>
<feature type="active site" description="Proton donor" evidence="10">
    <location>
        <position position="147"/>
    </location>
</feature>
<dbReference type="GO" id="GO:0005975">
    <property type="term" value="P:carbohydrate metabolic process"/>
    <property type="evidence" value="ECO:0007669"/>
    <property type="project" value="InterPro"/>
</dbReference>
<evidence type="ECO:0000256" key="13">
    <source>
        <dbReference type="SAM" id="SignalP"/>
    </source>
</evidence>
<evidence type="ECO:0000256" key="3">
    <source>
        <dbReference type="ARBA" id="ARBA00022692"/>
    </source>
</evidence>
<keyword evidence="5" id="KW-0735">Signal-anchor</keyword>
<comment type="function">
    <text evidence="9">Extracts misfolded glycoproteins, but not glycoproteins undergoing productive folding, from the calnexin cycle. It is directly involved in endoplasmic reticulum-associated degradation (ERAD) and targets misfolded glycoproteins for degradation in an N-glycan-independent manner, probably by forming a complex with SEL1L. It has low mannosidase activity, catalyzing mannose trimming from Man8GlcNAc2 to Man7GlcNAc2.</text>
</comment>
<feature type="binding site" evidence="11">
    <location>
        <position position="502"/>
    </location>
    <ligand>
        <name>Ca(2+)</name>
        <dbReference type="ChEBI" id="CHEBI:29108"/>
    </ligand>
</feature>
<dbReference type="InterPro" id="IPR036026">
    <property type="entry name" value="Seven-hairpin_glycosidases"/>
</dbReference>
<evidence type="ECO:0000313" key="14">
    <source>
        <dbReference type="EMBL" id="CAH0391732.1"/>
    </source>
</evidence>
<gene>
    <name evidence="14" type="ORF">BEMITA_LOCUS10324</name>
</gene>
<evidence type="ECO:0000256" key="9">
    <source>
        <dbReference type="ARBA" id="ARBA00060207"/>
    </source>
</evidence>
<proteinExistence type="inferred from homology"/>
<evidence type="ECO:0000256" key="4">
    <source>
        <dbReference type="ARBA" id="ARBA00022824"/>
    </source>
</evidence>
<accession>A0A9P0F6F8</accession>
<feature type="active site" description="Proton donor" evidence="10">
    <location>
        <position position="397"/>
    </location>
</feature>
<feature type="chain" id="PRO_5040513550" description="alpha-1,2-Mannosidase" evidence="13">
    <location>
        <begin position="21"/>
        <end position="569"/>
    </location>
</feature>
<keyword evidence="4" id="KW-0256">Endoplasmic reticulum</keyword>
<comment type="cofactor">
    <cofactor evidence="11">
        <name>Ca(2+)</name>
        <dbReference type="ChEBI" id="CHEBI:29108"/>
    </cofactor>
</comment>
<dbReference type="EC" id="3.2.1.-" evidence="12"/>
<feature type="active site" evidence="10">
    <location>
        <position position="416"/>
    </location>
</feature>
<dbReference type="PANTHER" id="PTHR45679:SF5">
    <property type="entry name" value="ER DEGRADATION-ENHANCING ALPHA-MANNOSIDASE-LIKE PROTEIN 1"/>
    <property type="match status" value="1"/>
</dbReference>
<dbReference type="PRINTS" id="PR00747">
    <property type="entry name" value="GLYHDRLASE47"/>
</dbReference>
<dbReference type="GO" id="GO:0005789">
    <property type="term" value="C:endoplasmic reticulum membrane"/>
    <property type="evidence" value="ECO:0007669"/>
    <property type="project" value="UniProtKB-SubCell"/>
</dbReference>
<evidence type="ECO:0000256" key="8">
    <source>
        <dbReference type="ARBA" id="ARBA00023180"/>
    </source>
</evidence>
<keyword evidence="15" id="KW-1185">Reference proteome</keyword>
<dbReference type="SUPFAM" id="SSF48225">
    <property type="entry name" value="Seven-hairpin glycosidases"/>
    <property type="match status" value="1"/>
</dbReference>
<dbReference type="OrthoDB" id="8118055at2759"/>
<keyword evidence="11" id="KW-0106">Calcium</keyword>
<keyword evidence="12" id="KW-0378">Hydrolase</keyword>
<dbReference type="FunFam" id="1.50.10.10:FF:000016">
    <property type="entry name" value="alpha-1,2-Mannosidase"/>
    <property type="match status" value="1"/>
</dbReference>
<keyword evidence="6" id="KW-1133">Transmembrane helix</keyword>
<evidence type="ECO:0000256" key="1">
    <source>
        <dbReference type="ARBA" id="ARBA00004648"/>
    </source>
</evidence>
<dbReference type="GO" id="GO:0005509">
    <property type="term" value="F:calcium ion binding"/>
    <property type="evidence" value="ECO:0007669"/>
    <property type="project" value="InterPro"/>
</dbReference>
<evidence type="ECO:0000256" key="5">
    <source>
        <dbReference type="ARBA" id="ARBA00022968"/>
    </source>
</evidence>
<organism evidence="14 15">
    <name type="scientific">Bemisia tabaci</name>
    <name type="common">Sweetpotato whitefly</name>
    <name type="synonym">Aleurodes tabaci</name>
    <dbReference type="NCBI Taxonomy" id="7038"/>
    <lineage>
        <taxon>Eukaryota</taxon>
        <taxon>Metazoa</taxon>
        <taxon>Ecdysozoa</taxon>
        <taxon>Arthropoda</taxon>
        <taxon>Hexapoda</taxon>
        <taxon>Insecta</taxon>
        <taxon>Pterygota</taxon>
        <taxon>Neoptera</taxon>
        <taxon>Paraneoptera</taxon>
        <taxon>Hemiptera</taxon>
        <taxon>Sternorrhyncha</taxon>
        <taxon>Aleyrodoidea</taxon>
        <taxon>Aleyrodidae</taxon>
        <taxon>Aleyrodinae</taxon>
        <taxon>Bemisia</taxon>
    </lineage>
</organism>
<keyword evidence="7" id="KW-0472">Membrane</keyword>
<reference evidence="14" key="1">
    <citation type="submission" date="2021-12" db="EMBL/GenBank/DDBJ databases">
        <authorList>
            <person name="King R."/>
        </authorList>
    </citation>
    <scope>NUCLEOTIDE SEQUENCE</scope>
</reference>